<comment type="caution">
    <text evidence="1">The sequence shown here is derived from an EMBL/GenBank/DDBJ whole genome shotgun (WGS) entry which is preliminary data.</text>
</comment>
<protein>
    <submittedName>
        <fullName evidence="1">2-methylisocitrate lyase</fullName>
    </submittedName>
</protein>
<dbReference type="PANTHER" id="PTHR42905">
    <property type="entry name" value="PHOSPHOENOLPYRUVATE CARBOXYLASE"/>
    <property type="match status" value="1"/>
</dbReference>
<dbReference type="CDD" id="cd00377">
    <property type="entry name" value="ICL_PEPM"/>
    <property type="match status" value="1"/>
</dbReference>
<gene>
    <name evidence="1" type="ORF">B4N89_35085</name>
</gene>
<dbReference type="InterPro" id="IPR040442">
    <property type="entry name" value="Pyrv_kinase-like_dom_sf"/>
</dbReference>
<dbReference type="Gene3D" id="3.20.20.60">
    <property type="entry name" value="Phosphoenolpyruvate-binding domains"/>
    <property type="match status" value="1"/>
</dbReference>
<dbReference type="SUPFAM" id="SSF51621">
    <property type="entry name" value="Phosphoenolpyruvate/pyruvate domain"/>
    <property type="match status" value="1"/>
</dbReference>
<dbReference type="InterPro" id="IPR039556">
    <property type="entry name" value="ICL/PEPM"/>
</dbReference>
<evidence type="ECO:0000313" key="2">
    <source>
        <dbReference type="Proteomes" id="UP000190037"/>
    </source>
</evidence>
<dbReference type="AlphaFoldDB" id="A0A1T3NQV3"/>
<keyword evidence="1" id="KW-0456">Lyase</keyword>
<dbReference type="Proteomes" id="UP000190037">
    <property type="component" value="Unassembled WGS sequence"/>
</dbReference>
<dbReference type="EMBL" id="MWQN01000002">
    <property type="protein sequence ID" value="OPC79283.1"/>
    <property type="molecule type" value="Genomic_DNA"/>
</dbReference>
<dbReference type="GO" id="GO:0016829">
    <property type="term" value="F:lyase activity"/>
    <property type="evidence" value="ECO:0007669"/>
    <property type="project" value="UniProtKB-KW"/>
</dbReference>
<evidence type="ECO:0000313" key="1">
    <source>
        <dbReference type="EMBL" id="OPC79283.1"/>
    </source>
</evidence>
<dbReference type="Pfam" id="PF13714">
    <property type="entry name" value="PEP_mutase"/>
    <property type="match status" value="1"/>
</dbReference>
<dbReference type="PANTHER" id="PTHR42905:SF16">
    <property type="entry name" value="CARBOXYPHOSPHONOENOLPYRUVATE PHOSPHONOMUTASE-LIKE PROTEIN (AFU_ORTHOLOGUE AFUA_5G07230)"/>
    <property type="match status" value="1"/>
</dbReference>
<dbReference type="RefSeq" id="WP_078980499.1">
    <property type="nucleotide sequence ID" value="NZ_MWQN01000002.1"/>
</dbReference>
<dbReference type="InterPro" id="IPR015813">
    <property type="entry name" value="Pyrv/PenolPyrv_kinase-like_dom"/>
</dbReference>
<dbReference type="Gene3D" id="6.10.250.2750">
    <property type="match status" value="1"/>
</dbReference>
<organism evidence="1 2">
    <name type="scientific">Embleya scabrispora</name>
    <dbReference type="NCBI Taxonomy" id="159449"/>
    <lineage>
        <taxon>Bacteria</taxon>
        <taxon>Bacillati</taxon>
        <taxon>Actinomycetota</taxon>
        <taxon>Actinomycetes</taxon>
        <taxon>Kitasatosporales</taxon>
        <taxon>Streptomycetaceae</taxon>
        <taxon>Embleya</taxon>
    </lineage>
</organism>
<name>A0A1T3NQV3_9ACTN</name>
<proteinExistence type="predicted"/>
<dbReference type="OrthoDB" id="9780430at2"/>
<reference evidence="1 2" key="1">
    <citation type="submission" date="2017-03" db="EMBL/GenBank/DDBJ databases">
        <title>Draft genome sequence of Streptomyces scabrisporus NF3, endophyte isolated from Amphipterygium adstringens.</title>
        <authorList>
            <person name="Vazquez M."/>
            <person name="Ceapa C.D."/>
            <person name="Rodriguez Luna D."/>
            <person name="Sanchez Esquivel S."/>
        </authorList>
    </citation>
    <scope>NUCLEOTIDE SEQUENCE [LARGE SCALE GENOMIC DNA]</scope>
    <source>
        <strain evidence="1 2">NF3</strain>
    </source>
</reference>
<sequence>MLLDPADQYRRGLAFKEAHESAGAFVVANAWDAGSARLLTGLGFTALATTSAGLAFALGHSDGVNLLDRGRALDNARAIVAATPNPVSADLESCYGDSGEEIAETIRLAAEAGLVGASIEDATGDPDDPILAIEPAVERVAAAVAAARALPFPFTLTARAENFLHGRRDFADTLARLRAYEAAGADVLYAPCLPDVEAIRTVCSVLDRPVNVLAGVGPALSVPELEKLGARRISLGSAFARAALGGFLRAAREVHEHGTFGFVAEAVPYAEANTLMSAPTGAAEEDA</sequence>
<dbReference type="STRING" id="159449.B4N89_35085"/>
<keyword evidence="2" id="KW-1185">Reference proteome</keyword>
<accession>A0A1T3NQV3</accession>